<proteinExistence type="inferred from homology"/>
<keyword evidence="3 6" id="KW-0812">Transmembrane</keyword>
<evidence type="ECO:0000256" key="1">
    <source>
        <dbReference type="ARBA" id="ARBA00004141"/>
    </source>
</evidence>
<evidence type="ECO:0000313" key="8">
    <source>
        <dbReference type="EMBL" id="OMJ84071.1"/>
    </source>
</evidence>
<dbReference type="EMBL" id="MPUH01000281">
    <property type="protein sequence ID" value="OMJ84071.1"/>
    <property type="molecule type" value="Genomic_DNA"/>
</dbReference>
<keyword evidence="9" id="KW-1185">Reference proteome</keyword>
<dbReference type="OrthoDB" id="5788137at2759"/>
<feature type="transmembrane region" description="Helical" evidence="6">
    <location>
        <begin position="138"/>
        <end position="159"/>
    </location>
</feature>
<evidence type="ECO:0000256" key="6">
    <source>
        <dbReference type="SAM" id="Phobius"/>
    </source>
</evidence>
<evidence type="ECO:0000259" key="7">
    <source>
        <dbReference type="Pfam" id="PF02544"/>
    </source>
</evidence>
<feature type="transmembrane region" description="Helical" evidence="6">
    <location>
        <begin position="100"/>
        <end position="118"/>
    </location>
</feature>
<comment type="caution">
    <text evidence="8">The sequence shown here is derived from an EMBL/GenBank/DDBJ whole genome shotgun (WGS) entry which is preliminary data.</text>
</comment>
<comment type="subcellular location">
    <subcellularLocation>
        <location evidence="1">Membrane</location>
        <topology evidence="1">Multi-pass membrane protein</topology>
    </subcellularLocation>
</comment>
<feature type="transmembrane region" description="Helical" evidence="6">
    <location>
        <begin position="72"/>
        <end position="93"/>
    </location>
</feature>
<name>A0A1R2C514_9CILI</name>
<evidence type="ECO:0000256" key="5">
    <source>
        <dbReference type="ARBA" id="ARBA00023136"/>
    </source>
</evidence>
<reference evidence="8 9" key="1">
    <citation type="submission" date="2016-11" db="EMBL/GenBank/DDBJ databases">
        <title>The macronuclear genome of Stentor coeruleus: a giant cell with tiny introns.</title>
        <authorList>
            <person name="Slabodnick M."/>
            <person name="Ruby J.G."/>
            <person name="Reiff S.B."/>
            <person name="Swart E.C."/>
            <person name="Gosai S."/>
            <person name="Prabakaran S."/>
            <person name="Witkowska E."/>
            <person name="Larue G.E."/>
            <person name="Fisher S."/>
            <person name="Freeman R.M."/>
            <person name="Gunawardena J."/>
            <person name="Chu W."/>
            <person name="Stover N.A."/>
            <person name="Gregory B.D."/>
            <person name="Nowacki M."/>
            <person name="Derisi J."/>
            <person name="Roy S.W."/>
            <person name="Marshall W.F."/>
            <person name="Sood P."/>
        </authorList>
    </citation>
    <scope>NUCLEOTIDE SEQUENCE [LARGE SCALE GENOMIC DNA]</scope>
    <source>
        <strain evidence="8">WM001</strain>
    </source>
</reference>
<dbReference type="GO" id="GO:0006629">
    <property type="term" value="P:lipid metabolic process"/>
    <property type="evidence" value="ECO:0007669"/>
    <property type="project" value="InterPro"/>
</dbReference>
<dbReference type="PANTHER" id="PTHR10556:SF35">
    <property type="entry name" value="3-OXO-5-ALPHA-STEROID 4-DEHYDROGENASE FAMILY PROTEIN"/>
    <property type="match status" value="1"/>
</dbReference>
<evidence type="ECO:0000256" key="2">
    <source>
        <dbReference type="ARBA" id="ARBA00007742"/>
    </source>
</evidence>
<evidence type="ECO:0000256" key="4">
    <source>
        <dbReference type="ARBA" id="ARBA00022989"/>
    </source>
</evidence>
<dbReference type="AlphaFoldDB" id="A0A1R2C514"/>
<organism evidence="8 9">
    <name type="scientific">Stentor coeruleus</name>
    <dbReference type="NCBI Taxonomy" id="5963"/>
    <lineage>
        <taxon>Eukaryota</taxon>
        <taxon>Sar</taxon>
        <taxon>Alveolata</taxon>
        <taxon>Ciliophora</taxon>
        <taxon>Postciliodesmatophora</taxon>
        <taxon>Heterotrichea</taxon>
        <taxon>Heterotrichida</taxon>
        <taxon>Stentoridae</taxon>
        <taxon>Stentor</taxon>
    </lineage>
</organism>
<feature type="transmembrane region" description="Helical" evidence="6">
    <location>
        <begin position="6"/>
        <end position="24"/>
    </location>
</feature>
<dbReference type="Proteomes" id="UP000187209">
    <property type="component" value="Unassembled WGS sequence"/>
</dbReference>
<dbReference type="PROSITE" id="PS50244">
    <property type="entry name" value="S5A_REDUCTASE"/>
    <property type="match status" value="1"/>
</dbReference>
<dbReference type="Gene3D" id="1.20.120.1630">
    <property type="match status" value="1"/>
</dbReference>
<accession>A0A1R2C514</accession>
<evidence type="ECO:0000313" key="9">
    <source>
        <dbReference type="Proteomes" id="UP000187209"/>
    </source>
</evidence>
<feature type="transmembrane region" description="Helical" evidence="6">
    <location>
        <begin position="45"/>
        <end position="66"/>
    </location>
</feature>
<dbReference type="InterPro" id="IPR039357">
    <property type="entry name" value="SRD5A/TECR"/>
</dbReference>
<keyword evidence="5 6" id="KW-0472">Membrane</keyword>
<dbReference type="GO" id="GO:0016627">
    <property type="term" value="F:oxidoreductase activity, acting on the CH-CH group of donors"/>
    <property type="evidence" value="ECO:0007669"/>
    <property type="project" value="InterPro"/>
</dbReference>
<dbReference type="Pfam" id="PF02544">
    <property type="entry name" value="Steroid_dh"/>
    <property type="match status" value="1"/>
</dbReference>
<keyword evidence="4 6" id="KW-1133">Transmembrane helix</keyword>
<gene>
    <name evidence="8" type="ORF">SteCoe_14882</name>
</gene>
<comment type="similarity">
    <text evidence="2">Belongs to the steroid 5-alpha reductase family.</text>
</comment>
<evidence type="ECO:0000256" key="3">
    <source>
        <dbReference type="ARBA" id="ARBA00022692"/>
    </source>
</evidence>
<dbReference type="InterPro" id="IPR001104">
    <property type="entry name" value="3-oxo-5_a-steroid_4-DH_C"/>
</dbReference>
<sequence length="247" mass="28645">MEFFWFMWNAFAAMGVGVIPILFITSAPYGKFARKGWGPLVSGKVAWIIQEFPCFFIAPYYIYTASNIDLEAWILLCLLTIHYFHRSIIYGYLMSSSSKSTIPVVISAIFFNLTNGYIQGAGLSNYDIPQSSIFLARFWIGVFIWFIGYYGNVVADQILRNLRKPGESGYKIPYGWIFKYVTSGNYFFESVEWLGWGIACQNWSGWLFFFLTVANLLPRSISQHKWYLQNFKEYSALNRKAYIPFIL</sequence>
<feature type="domain" description="3-oxo-5-alpha-steroid 4-dehydrogenase C-terminal" evidence="7">
    <location>
        <begin position="100"/>
        <end position="247"/>
    </location>
</feature>
<protein>
    <recommendedName>
        <fullName evidence="7">3-oxo-5-alpha-steroid 4-dehydrogenase C-terminal domain-containing protein</fullName>
    </recommendedName>
</protein>
<dbReference type="PANTHER" id="PTHR10556">
    <property type="entry name" value="3-OXO-5-ALPHA-STEROID 4-DEHYDROGENASE"/>
    <property type="match status" value="1"/>
</dbReference>
<dbReference type="GO" id="GO:0016020">
    <property type="term" value="C:membrane"/>
    <property type="evidence" value="ECO:0007669"/>
    <property type="project" value="UniProtKB-SubCell"/>
</dbReference>